<feature type="transmembrane region" description="Helical" evidence="4">
    <location>
        <begin position="81"/>
        <end position="99"/>
    </location>
</feature>
<dbReference type="InterPro" id="IPR011701">
    <property type="entry name" value="MFS"/>
</dbReference>
<feature type="transmembrane region" description="Helical" evidence="4">
    <location>
        <begin position="105"/>
        <end position="124"/>
    </location>
</feature>
<dbReference type="GeneID" id="68870186"/>
<dbReference type="PROSITE" id="PS50850">
    <property type="entry name" value="MFS"/>
    <property type="match status" value="1"/>
</dbReference>
<organism evidence="6 7">
    <name type="scientific">Pseudosulfitobacter pseudonitzschiae</name>
    <dbReference type="NCBI Taxonomy" id="1402135"/>
    <lineage>
        <taxon>Bacteria</taxon>
        <taxon>Pseudomonadati</taxon>
        <taxon>Pseudomonadota</taxon>
        <taxon>Alphaproteobacteria</taxon>
        <taxon>Rhodobacterales</taxon>
        <taxon>Roseobacteraceae</taxon>
        <taxon>Pseudosulfitobacter</taxon>
    </lineage>
</organism>
<evidence type="ECO:0000259" key="5">
    <source>
        <dbReference type="PROSITE" id="PS50850"/>
    </source>
</evidence>
<dbReference type="PANTHER" id="PTHR11360">
    <property type="entry name" value="MONOCARBOXYLATE TRANSPORTER"/>
    <property type="match status" value="1"/>
</dbReference>
<keyword evidence="2 4" id="KW-1133">Transmembrane helix</keyword>
<evidence type="ECO:0000256" key="3">
    <source>
        <dbReference type="ARBA" id="ARBA00023136"/>
    </source>
</evidence>
<dbReference type="PANTHER" id="PTHR11360:SF290">
    <property type="entry name" value="MONOCARBOXYLATE MFS PERMEASE"/>
    <property type="match status" value="1"/>
</dbReference>
<evidence type="ECO:0000256" key="1">
    <source>
        <dbReference type="ARBA" id="ARBA00022692"/>
    </source>
</evidence>
<evidence type="ECO:0000313" key="6">
    <source>
        <dbReference type="EMBL" id="KEJ97650.1"/>
    </source>
</evidence>
<dbReference type="InterPro" id="IPR036259">
    <property type="entry name" value="MFS_trans_sf"/>
</dbReference>
<gene>
    <name evidence="6" type="ORF">SUH3_01300</name>
</gene>
<keyword evidence="1 4" id="KW-0812">Transmembrane</keyword>
<dbReference type="SUPFAM" id="SSF103473">
    <property type="entry name" value="MFS general substrate transporter"/>
    <property type="match status" value="1"/>
</dbReference>
<feature type="transmembrane region" description="Helical" evidence="4">
    <location>
        <begin position="306"/>
        <end position="328"/>
    </location>
</feature>
<feature type="transmembrane region" description="Helical" evidence="4">
    <location>
        <begin position="131"/>
        <end position="149"/>
    </location>
</feature>
<feature type="transmembrane region" description="Helical" evidence="4">
    <location>
        <begin position="210"/>
        <end position="239"/>
    </location>
</feature>
<feature type="transmembrane region" description="Helical" evidence="4">
    <location>
        <begin position="50"/>
        <end position="69"/>
    </location>
</feature>
<dbReference type="OrthoDB" id="9793415at2"/>
<evidence type="ECO:0000256" key="2">
    <source>
        <dbReference type="ARBA" id="ARBA00022989"/>
    </source>
</evidence>
<dbReference type="Proteomes" id="UP000027746">
    <property type="component" value="Unassembled WGS sequence"/>
</dbReference>
<evidence type="ECO:0000313" key="7">
    <source>
        <dbReference type="Proteomes" id="UP000027746"/>
    </source>
</evidence>
<dbReference type="RefSeq" id="WP_037920622.1">
    <property type="nucleotide sequence ID" value="NZ_CP054599.1"/>
</dbReference>
<feature type="transmembrane region" description="Helical" evidence="4">
    <location>
        <begin position="12"/>
        <end position="38"/>
    </location>
</feature>
<feature type="transmembrane region" description="Helical" evidence="4">
    <location>
        <begin position="340"/>
        <end position="357"/>
    </location>
</feature>
<name>A0A073J769_9RHOB</name>
<feature type="transmembrane region" description="Helical" evidence="4">
    <location>
        <begin position="369"/>
        <end position="391"/>
    </location>
</feature>
<evidence type="ECO:0000256" key="4">
    <source>
        <dbReference type="SAM" id="Phobius"/>
    </source>
</evidence>
<keyword evidence="7" id="KW-1185">Reference proteome</keyword>
<reference evidence="6 7" key="1">
    <citation type="submission" date="2014-01" db="EMBL/GenBank/DDBJ databases">
        <title>Sulfitobacter sp. H3 (MCCC 1A00686) Genome Sequencing.</title>
        <authorList>
            <person name="Lai Q."/>
            <person name="Hong Z."/>
        </authorList>
    </citation>
    <scope>NUCLEOTIDE SEQUENCE [LARGE SCALE GENOMIC DNA]</scope>
    <source>
        <strain evidence="6 7">H3</strain>
    </source>
</reference>
<feature type="domain" description="Major facilitator superfamily (MFS) profile" evidence="5">
    <location>
        <begin position="11"/>
        <end position="395"/>
    </location>
</feature>
<comment type="caution">
    <text evidence="6">The sequence shown here is derived from an EMBL/GenBank/DDBJ whole genome shotgun (WGS) entry which is preliminary data.</text>
</comment>
<protein>
    <submittedName>
        <fullName evidence="6">Transporter</fullName>
    </submittedName>
</protein>
<keyword evidence="3 4" id="KW-0472">Membrane</keyword>
<dbReference type="Gene3D" id="1.20.1250.20">
    <property type="entry name" value="MFS general substrate transporter like domains"/>
    <property type="match status" value="2"/>
</dbReference>
<sequence>MTTSIPQARYRWVIVIASALILAISMGAIVNGMSAFIVPMQMQFGWPRGQIALINFAGIMGLAFGGLFMGPLADRKGTRPVVMFGVTVLGLCYLAAAFMTALWQFYLLFFIAGFFGAAAIFPPVMAAVGNWFFVGAGMAIGIASAGQAMGQGGVPFVSSFLIKAIGISGAFWVTGVFMLVTLLPLSLLLRQPPSADDAQRKASAAEEETLVPTNTVIITMSAAIILCCTCMSTPLMHLVPLIQDCGFAAEQAGSVIFVMLLVAIAGRLAFGKLADVIGAVPAYMTATAWMTALVFGFIYIDNLSLFYVYGIIYGFGYAGVMTGVLVSLRMLTPPSRRAQALGIVTMFGWFGHAIGGYQGGALYDLTGNYTAAFAVAAIAGVLNLIIVSTLLRKTRRARMLAA</sequence>
<feature type="transmembrane region" description="Helical" evidence="4">
    <location>
        <begin position="251"/>
        <end position="270"/>
    </location>
</feature>
<dbReference type="InterPro" id="IPR020846">
    <property type="entry name" value="MFS_dom"/>
</dbReference>
<dbReference type="GO" id="GO:0022857">
    <property type="term" value="F:transmembrane transporter activity"/>
    <property type="evidence" value="ECO:0007669"/>
    <property type="project" value="InterPro"/>
</dbReference>
<dbReference type="EMBL" id="JAMD01000001">
    <property type="protein sequence ID" value="KEJ97650.1"/>
    <property type="molecule type" value="Genomic_DNA"/>
</dbReference>
<accession>A0A073J769</accession>
<proteinExistence type="predicted"/>
<dbReference type="AlphaFoldDB" id="A0A073J769"/>
<feature type="transmembrane region" description="Helical" evidence="4">
    <location>
        <begin position="169"/>
        <end position="189"/>
    </location>
</feature>
<dbReference type="Pfam" id="PF07690">
    <property type="entry name" value="MFS_1"/>
    <property type="match status" value="1"/>
</dbReference>
<feature type="transmembrane region" description="Helical" evidence="4">
    <location>
        <begin position="282"/>
        <end position="300"/>
    </location>
</feature>
<dbReference type="InterPro" id="IPR050327">
    <property type="entry name" value="Proton-linked_MCT"/>
</dbReference>